<sequence length="55" mass="6026">KEGVVLSEADEVNMKNIKIELLKSGKNLKMQNVSNVTIDGKNHAEIGAQGEELNF</sequence>
<proteinExistence type="predicted"/>
<evidence type="ECO:0000313" key="1">
    <source>
        <dbReference type="EMBL" id="NVB74697.1"/>
    </source>
</evidence>
<organism evidence="1 2">
    <name type="scientific">Phocaeicola vulgatus</name>
    <name type="common">Bacteroides vulgatus</name>
    <dbReference type="NCBI Taxonomy" id="821"/>
    <lineage>
        <taxon>Bacteria</taxon>
        <taxon>Pseudomonadati</taxon>
        <taxon>Bacteroidota</taxon>
        <taxon>Bacteroidia</taxon>
        <taxon>Bacteroidales</taxon>
        <taxon>Bacteroidaceae</taxon>
        <taxon>Phocaeicola</taxon>
    </lineage>
</organism>
<name>A0A7Y6U9Y5_PHOVU</name>
<dbReference type="Proteomes" id="UP000524321">
    <property type="component" value="Unassembled WGS sequence"/>
</dbReference>
<dbReference type="EMBL" id="JABWDJ010000062">
    <property type="protein sequence ID" value="NVB74697.1"/>
    <property type="molecule type" value="Genomic_DNA"/>
</dbReference>
<protein>
    <submittedName>
        <fullName evidence="1">Glycoside hydrolase family 28 protein</fullName>
    </submittedName>
</protein>
<dbReference type="GO" id="GO:0016787">
    <property type="term" value="F:hydrolase activity"/>
    <property type="evidence" value="ECO:0007669"/>
    <property type="project" value="UniProtKB-KW"/>
</dbReference>
<gene>
    <name evidence="1" type="ORF">HUV05_14400</name>
</gene>
<reference evidence="1 2" key="1">
    <citation type="submission" date="2020-04" db="EMBL/GenBank/DDBJ databases">
        <authorList>
            <person name="Pieper L."/>
        </authorList>
    </citation>
    <scope>NUCLEOTIDE SEQUENCE [LARGE SCALE GENOMIC DNA]</scope>
    <source>
        <strain evidence="1 2">B33</strain>
    </source>
</reference>
<accession>A0A7Y6U9Y5</accession>
<keyword evidence="1" id="KW-0378">Hydrolase</keyword>
<reference evidence="1 2" key="2">
    <citation type="submission" date="2020-07" db="EMBL/GenBank/DDBJ databases">
        <title>Bacterial metabolism rescues the inhibition of intestinal drug absorption by food and drug additives.</title>
        <authorList>
            <person name="Zou L."/>
            <person name="Spanogiannopoulos P."/>
            <person name="Chien H.-C."/>
            <person name="Pieper L.M."/>
            <person name="Cai W."/>
            <person name="Khuri N."/>
            <person name="Pottel J."/>
            <person name="Vora B."/>
            <person name="Ni Z."/>
            <person name="Tsakalozou E."/>
            <person name="Zhang W."/>
            <person name="Shoichet B.K."/>
            <person name="Giacomini K.M."/>
            <person name="Turnbaugh P.J."/>
        </authorList>
    </citation>
    <scope>NUCLEOTIDE SEQUENCE [LARGE SCALE GENOMIC DNA]</scope>
    <source>
        <strain evidence="1 2">B33</strain>
    </source>
</reference>
<comment type="caution">
    <text evidence="1">The sequence shown here is derived from an EMBL/GenBank/DDBJ whole genome shotgun (WGS) entry which is preliminary data.</text>
</comment>
<evidence type="ECO:0000313" key="2">
    <source>
        <dbReference type="Proteomes" id="UP000524321"/>
    </source>
</evidence>
<dbReference type="AlphaFoldDB" id="A0A7Y6U9Y5"/>
<feature type="non-terminal residue" evidence="1">
    <location>
        <position position="1"/>
    </location>
</feature>